<evidence type="ECO:0000313" key="3">
    <source>
        <dbReference type="Proteomes" id="UP000002195"/>
    </source>
</evidence>
<name>Q55E63_DICDI</name>
<dbReference type="SMR" id="Q55E63"/>
<sequence>MIRLLRLNRFPILKQLQIEEALYRTPNSGNWIIINNGTPEPIVIVGATGKADKLVNLDEVESRGIQTMKRFSGGGTVVADENTLFTSILFEFETLKQLFPTMSSTTTTTTTETTTTSINVGNIYPKDIMNWSANSFYKHVFQEQLDFRLQENDYAFGKQKFGGNAQSFSKHKFLHHTSFLYDFKDDHMMACLKQPDKIPEYRQNRDHLSFLCKLKDRYQSKDHIINNLLKTINNLPTSPSIKEVTLEEAEQFLLNPHPKSNQLFDYNLKNWKDIINEYNPIKN</sequence>
<dbReference type="eggNOG" id="KOG3159">
    <property type="taxonomic scope" value="Eukaryota"/>
</dbReference>
<keyword evidence="3" id="KW-1185">Reference proteome</keyword>
<dbReference type="OMA" id="ICRMKEY"/>
<dbReference type="GeneID" id="8616859"/>
<gene>
    <name evidence="2" type="ORF">DDB_G0269376</name>
</gene>
<dbReference type="Pfam" id="PF21948">
    <property type="entry name" value="LplA-B_cat"/>
    <property type="match status" value="1"/>
</dbReference>
<dbReference type="InterPro" id="IPR053264">
    <property type="entry name" value="Lipoate-ligase_2_inactive"/>
</dbReference>
<feature type="domain" description="BPL/LPL catalytic" evidence="1">
    <location>
        <begin position="27"/>
        <end position="236"/>
    </location>
</feature>
<dbReference type="InterPro" id="IPR045864">
    <property type="entry name" value="aa-tRNA-synth_II/BPL/LPL"/>
</dbReference>
<dbReference type="PhylomeDB" id="Q55E63"/>
<protein>
    <recommendedName>
        <fullName evidence="1">BPL/LPL catalytic domain-containing protein</fullName>
    </recommendedName>
</protein>
<evidence type="ECO:0000313" key="2">
    <source>
        <dbReference type="EMBL" id="EAL72038.1"/>
    </source>
</evidence>
<dbReference type="PANTHER" id="PTHR43506">
    <property type="entry name" value="BIOTIN/LIPOATE A/B PROTEIN LIGASE FAMILY"/>
    <property type="match status" value="1"/>
</dbReference>
<dbReference type="VEuPathDB" id="AmoebaDB:DDB_G0269376"/>
<dbReference type="AlphaFoldDB" id="Q55E63"/>
<dbReference type="Proteomes" id="UP000002195">
    <property type="component" value="Unassembled WGS sequence"/>
</dbReference>
<proteinExistence type="predicted"/>
<dbReference type="RefSeq" id="XP_645918.1">
    <property type="nucleotide sequence ID" value="XM_640826.1"/>
</dbReference>
<organism evidence="2 3">
    <name type="scientific">Dictyostelium discoideum</name>
    <name type="common">Social amoeba</name>
    <dbReference type="NCBI Taxonomy" id="44689"/>
    <lineage>
        <taxon>Eukaryota</taxon>
        <taxon>Amoebozoa</taxon>
        <taxon>Evosea</taxon>
        <taxon>Eumycetozoa</taxon>
        <taxon>Dictyostelia</taxon>
        <taxon>Dictyosteliales</taxon>
        <taxon>Dictyosteliaceae</taxon>
        <taxon>Dictyostelium</taxon>
    </lineage>
</organism>
<dbReference type="PaxDb" id="44689-DDB0190217"/>
<dbReference type="dictyBase" id="DDB_G0269376"/>
<dbReference type="EMBL" id="AAFI02000005">
    <property type="protein sequence ID" value="EAL72038.1"/>
    <property type="molecule type" value="Genomic_DNA"/>
</dbReference>
<dbReference type="KEGG" id="ddi:DDB_G0269376"/>
<dbReference type="HOGENOM" id="CLU_075935_0_0_1"/>
<dbReference type="InterPro" id="IPR004143">
    <property type="entry name" value="BPL_LPL_catalytic"/>
</dbReference>
<dbReference type="InParanoid" id="Q55E63"/>
<comment type="caution">
    <text evidence="2">The sequence shown here is derived from an EMBL/GenBank/DDBJ whole genome shotgun (WGS) entry which is preliminary data.</text>
</comment>
<dbReference type="PROSITE" id="PS51733">
    <property type="entry name" value="BPL_LPL_CATALYTIC"/>
    <property type="match status" value="1"/>
</dbReference>
<dbReference type="Gene3D" id="3.30.930.10">
    <property type="entry name" value="Bira Bifunctional Protein, Domain 2"/>
    <property type="match status" value="1"/>
</dbReference>
<evidence type="ECO:0000259" key="1">
    <source>
        <dbReference type="PROSITE" id="PS51733"/>
    </source>
</evidence>
<reference evidence="2 3" key="1">
    <citation type="journal article" date="2005" name="Nature">
        <title>The genome of the social amoeba Dictyostelium discoideum.</title>
        <authorList>
            <consortium name="The Dictyostelium discoideum Sequencing Consortium"/>
            <person name="Eichinger L."/>
            <person name="Pachebat J.A."/>
            <person name="Glockner G."/>
            <person name="Rajandream M.A."/>
            <person name="Sucgang R."/>
            <person name="Berriman M."/>
            <person name="Song J."/>
            <person name="Olsen R."/>
            <person name="Szafranski K."/>
            <person name="Xu Q."/>
            <person name="Tunggal B."/>
            <person name="Kummerfeld S."/>
            <person name="Madera M."/>
            <person name="Konfortov B.A."/>
            <person name="Rivero F."/>
            <person name="Bankier A.T."/>
            <person name="Lehmann R."/>
            <person name="Hamlin N."/>
            <person name="Davies R."/>
            <person name="Gaudet P."/>
            <person name="Fey P."/>
            <person name="Pilcher K."/>
            <person name="Chen G."/>
            <person name="Saunders D."/>
            <person name="Sodergren E."/>
            <person name="Davis P."/>
            <person name="Kerhornou A."/>
            <person name="Nie X."/>
            <person name="Hall N."/>
            <person name="Anjard C."/>
            <person name="Hemphill L."/>
            <person name="Bason N."/>
            <person name="Farbrother P."/>
            <person name="Desany B."/>
            <person name="Just E."/>
            <person name="Morio T."/>
            <person name="Rost R."/>
            <person name="Churcher C."/>
            <person name="Cooper J."/>
            <person name="Haydock S."/>
            <person name="van Driessche N."/>
            <person name="Cronin A."/>
            <person name="Goodhead I."/>
            <person name="Muzny D."/>
            <person name="Mourier T."/>
            <person name="Pain A."/>
            <person name="Lu M."/>
            <person name="Harper D."/>
            <person name="Lindsay R."/>
            <person name="Hauser H."/>
            <person name="James K."/>
            <person name="Quiles M."/>
            <person name="Madan Babu M."/>
            <person name="Saito T."/>
            <person name="Buchrieser C."/>
            <person name="Wardroper A."/>
            <person name="Felder M."/>
            <person name="Thangavelu M."/>
            <person name="Johnson D."/>
            <person name="Knights A."/>
            <person name="Loulseged H."/>
            <person name="Mungall K."/>
            <person name="Oliver K."/>
            <person name="Price C."/>
            <person name="Quail M.A."/>
            <person name="Urushihara H."/>
            <person name="Hernandez J."/>
            <person name="Rabbinowitsch E."/>
            <person name="Steffen D."/>
            <person name="Sanders M."/>
            <person name="Ma J."/>
            <person name="Kohara Y."/>
            <person name="Sharp S."/>
            <person name="Simmonds M."/>
            <person name="Spiegler S."/>
            <person name="Tivey A."/>
            <person name="Sugano S."/>
            <person name="White B."/>
            <person name="Walker D."/>
            <person name="Woodward J."/>
            <person name="Winckler T."/>
            <person name="Tanaka Y."/>
            <person name="Shaulsky G."/>
            <person name="Schleicher M."/>
            <person name="Weinstock G."/>
            <person name="Rosenthal A."/>
            <person name="Cox E.C."/>
            <person name="Chisholm R.L."/>
            <person name="Gibbs R."/>
            <person name="Loomis W.F."/>
            <person name="Platzer M."/>
            <person name="Kay R.R."/>
            <person name="Williams J."/>
            <person name="Dear P.H."/>
            <person name="Noegel A.A."/>
            <person name="Barrell B."/>
            <person name="Kuspa A."/>
        </authorList>
    </citation>
    <scope>NUCLEOTIDE SEQUENCE [LARGE SCALE GENOMIC DNA]</scope>
    <source>
        <strain evidence="2 3">AX4</strain>
    </source>
</reference>
<accession>Q55E63</accession>
<dbReference type="STRING" id="44689.Q55E63"/>
<dbReference type="SUPFAM" id="SSF55681">
    <property type="entry name" value="Class II aaRS and biotin synthetases"/>
    <property type="match status" value="1"/>
</dbReference>
<dbReference type="PANTHER" id="PTHR43506:SF1">
    <property type="entry name" value="BPL_LPL CATALYTIC DOMAIN-CONTAINING PROTEIN"/>
    <property type="match status" value="1"/>
</dbReference>
<dbReference type="FunFam" id="3.30.930.10:FF:000254">
    <property type="entry name" value="Uncharacterized protein"/>
    <property type="match status" value="1"/>
</dbReference>